<protein>
    <submittedName>
        <fullName evidence="1">Uncharacterized protein</fullName>
    </submittedName>
</protein>
<dbReference type="AlphaFoldDB" id="A0A1I7JK54"/>
<dbReference type="Proteomes" id="UP000198693">
    <property type="component" value="Unassembled WGS sequence"/>
</dbReference>
<evidence type="ECO:0000313" key="2">
    <source>
        <dbReference type="Proteomes" id="UP000198693"/>
    </source>
</evidence>
<sequence length="238" mass="27083">MGIPQTSRSARVIDLESMRQRQRARRRLIRLAPELDGLEMVYRLSSNEDTLYGMPLLAWGLREDGEVVGMVPWMEALTACHHLGDPDHGSFVGYRDPETEELFETAPEHKVFELEHAAAYFDYEDTDETTLIQQLPETQGTHALCMDEGDAPWQLKQVFGWRLYNNGRVEALLADETLVETTPILPSDPCLYPGHSRHRVVYFFQRQIANRIRCEDPDTLEALALMVMHDDAVSPAGG</sequence>
<reference evidence="2" key="1">
    <citation type="submission" date="2016-10" db="EMBL/GenBank/DDBJ databases">
        <authorList>
            <person name="Varghese N."/>
            <person name="Submissions S."/>
        </authorList>
    </citation>
    <scope>NUCLEOTIDE SEQUENCE [LARGE SCALE GENOMIC DNA]</scope>
    <source>
        <strain evidence="2">CGMCC 1.6981</strain>
    </source>
</reference>
<proteinExistence type="predicted"/>
<evidence type="ECO:0000313" key="1">
    <source>
        <dbReference type="EMBL" id="SFU85527.1"/>
    </source>
</evidence>
<organism evidence="1 2">
    <name type="scientific">Halomonas korlensis</name>
    <dbReference type="NCBI Taxonomy" id="463301"/>
    <lineage>
        <taxon>Bacteria</taxon>
        <taxon>Pseudomonadati</taxon>
        <taxon>Pseudomonadota</taxon>
        <taxon>Gammaproteobacteria</taxon>
        <taxon>Oceanospirillales</taxon>
        <taxon>Halomonadaceae</taxon>
        <taxon>Halomonas</taxon>
    </lineage>
</organism>
<dbReference type="RefSeq" id="WP_089796709.1">
    <property type="nucleotide sequence ID" value="NZ_FPBP01000011.1"/>
</dbReference>
<dbReference type="OrthoDB" id="6380783at2"/>
<keyword evidence="2" id="KW-1185">Reference proteome</keyword>
<accession>A0A1I7JK54</accession>
<name>A0A1I7JK54_9GAMM</name>
<gene>
    <name evidence="1" type="ORF">SAMN04487955_1116</name>
</gene>
<dbReference type="STRING" id="463301.SAMN04487955_1116"/>
<dbReference type="EMBL" id="FPBP01000011">
    <property type="protein sequence ID" value="SFU85527.1"/>
    <property type="molecule type" value="Genomic_DNA"/>
</dbReference>